<evidence type="ECO:0000256" key="1">
    <source>
        <dbReference type="SAM" id="Coils"/>
    </source>
</evidence>
<evidence type="ECO:0000313" key="3">
    <source>
        <dbReference type="Proteomes" id="UP000007431"/>
    </source>
</evidence>
<dbReference type="AlphaFoldDB" id="D8PLN5"/>
<dbReference type="OMA" id="IDILMAC"/>
<keyword evidence="3" id="KW-1185">Reference proteome</keyword>
<dbReference type="Proteomes" id="UP000007431">
    <property type="component" value="Unassembled WGS sequence"/>
</dbReference>
<evidence type="ECO:0000313" key="2">
    <source>
        <dbReference type="EMBL" id="EFJ04090.1"/>
    </source>
</evidence>
<feature type="coiled-coil region" evidence="1">
    <location>
        <begin position="34"/>
        <end position="61"/>
    </location>
</feature>
<dbReference type="GeneID" id="9597719"/>
<name>D8PLN5_SCHCM</name>
<dbReference type="InterPro" id="IPR032675">
    <property type="entry name" value="LRR_dom_sf"/>
</dbReference>
<dbReference type="EMBL" id="GL377302">
    <property type="protein sequence ID" value="EFJ04090.1"/>
    <property type="molecule type" value="Genomic_DNA"/>
</dbReference>
<dbReference type="OrthoDB" id="2884925at2759"/>
<protein>
    <recommendedName>
        <fullName evidence="4">F-box domain-containing protein</fullName>
    </recommendedName>
</protein>
<dbReference type="Gene3D" id="3.80.10.10">
    <property type="entry name" value="Ribonuclease Inhibitor"/>
    <property type="match status" value="1"/>
</dbReference>
<dbReference type="VEuPathDB" id="FungiDB:SCHCODRAFT_02609308"/>
<sequence length="515" mass="58045">MDPPTLNLLRSDYAPSSRERTALGAEIDTMDTYTDALDAEIATTRARLEDLQRIRQQLVEDKQLKAGLVAPIRRLPFELVAAIILLALPDNWTTSVCGTVHLPLLHVNHRLRAIALATPRVWHVVCVPIIGCSDKYIQRFLQTATCHLDRAGGLPIDLVRGTHFTQDAPAGREADKWMFQHSHRIRRLDWHLSPGHLPSSTFSAPMLEDAALRWTPDNHNQRLGQTLAITDAVRMRSLHLKGYLSPSHIHVPWSRLQRLVLHLEQCGLEGVLALEYCHSLETLVVSVRRFSSWVTDEEASLPSVTLHSLRTLSLHNYGIPWARTITCPNLREMNLDFMAVPSAQLLFASFVKSMLHRSLAHSSTHPLEELTLRIVRRMNHDAILGILDRASGVRKLTLSVDCAATIEDELLSRMETMPRSLPLLEHLTICTEAEGVWLLDGPGDSLKRFALSRWSSTDGPAVARLTLESKICPRAEFCECAVPSEWRRELEANGILVNLASCEHRQDRIFTEDME</sequence>
<evidence type="ECO:0008006" key="4">
    <source>
        <dbReference type="Google" id="ProtNLM"/>
    </source>
</evidence>
<dbReference type="KEGG" id="scm:SCHCO_02609308"/>
<accession>D8PLN5</accession>
<proteinExistence type="predicted"/>
<gene>
    <name evidence="2" type="ORF">SCHCODRAFT_104657</name>
</gene>
<dbReference type="HOGENOM" id="CLU_519867_0_0_1"/>
<dbReference type="SUPFAM" id="SSF52047">
    <property type="entry name" value="RNI-like"/>
    <property type="match status" value="1"/>
</dbReference>
<organism evidence="3">
    <name type="scientific">Schizophyllum commune (strain H4-8 / FGSC 9210)</name>
    <name type="common">Split gill fungus</name>
    <dbReference type="NCBI Taxonomy" id="578458"/>
    <lineage>
        <taxon>Eukaryota</taxon>
        <taxon>Fungi</taxon>
        <taxon>Dikarya</taxon>
        <taxon>Basidiomycota</taxon>
        <taxon>Agaricomycotina</taxon>
        <taxon>Agaricomycetes</taxon>
        <taxon>Agaricomycetidae</taxon>
        <taxon>Agaricales</taxon>
        <taxon>Schizophyllaceae</taxon>
        <taxon>Schizophyllum</taxon>
    </lineage>
</organism>
<reference evidence="2 3" key="1">
    <citation type="journal article" date="2010" name="Nat. Biotechnol.">
        <title>Genome sequence of the model mushroom Schizophyllum commune.</title>
        <authorList>
            <person name="Ohm R.A."/>
            <person name="de Jong J.F."/>
            <person name="Lugones L.G."/>
            <person name="Aerts A."/>
            <person name="Kothe E."/>
            <person name="Stajich J.E."/>
            <person name="de Vries R.P."/>
            <person name="Record E."/>
            <person name="Levasseur A."/>
            <person name="Baker S.E."/>
            <person name="Bartholomew K.A."/>
            <person name="Coutinho P.M."/>
            <person name="Erdmann S."/>
            <person name="Fowler T.J."/>
            <person name="Gathman A.C."/>
            <person name="Lombard V."/>
            <person name="Henrissat B."/>
            <person name="Knabe N."/>
            <person name="Kuees U."/>
            <person name="Lilly W.W."/>
            <person name="Lindquist E."/>
            <person name="Lucas S."/>
            <person name="Magnuson J.K."/>
            <person name="Piumi F."/>
            <person name="Raudaskoski M."/>
            <person name="Salamov A."/>
            <person name="Schmutz J."/>
            <person name="Schwarze F.W.M.R."/>
            <person name="vanKuyk P.A."/>
            <person name="Horton J.S."/>
            <person name="Grigoriev I.V."/>
            <person name="Woesten H.A.B."/>
        </authorList>
    </citation>
    <scope>NUCLEOTIDE SEQUENCE [LARGE SCALE GENOMIC DNA]</scope>
    <source>
        <strain evidence="3">H4-8 / FGSC 9210</strain>
    </source>
</reference>
<feature type="non-terminal residue" evidence="2">
    <location>
        <position position="515"/>
    </location>
</feature>
<dbReference type="InParanoid" id="D8PLN5"/>
<keyword evidence="1" id="KW-0175">Coiled coil</keyword>